<evidence type="ECO:0000313" key="1">
    <source>
        <dbReference type="EMBL" id="GIY66779.1"/>
    </source>
</evidence>
<proteinExistence type="predicted"/>
<name>A0AAV4VA48_9ARAC</name>
<gene>
    <name evidence="1" type="ORF">CDAR_18241</name>
</gene>
<keyword evidence="2" id="KW-1185">Reference proteome</keyword>
<protein>
    <submittedName>
        <fullName evidence="1">Uncharacterized protein</fullName>
    </submittedName>
</protein>
<organism evidence="1 2">
    <name type="scientific">Caerostris darwini</name>
    <dbReference type="NCBI Taxonomy" id="1538125"/>
    <lineage>
        <taxon>Eukaryota</taxon>
        <taxon>Metazoa</taxon>
        <taxon>Ecdysozoa</taxon>
        <taxon>Arthropoda</taxon>
        <taxon>Chelicerata</taxon>
        <taxon>Arachnida</taxon>
        <taxon>Araneae</taxon>
        <taxon>Araneomorphae</taxon>
        <taxon>Entelegynae</taxon>
        <taxon>Araneoidea</taxon>
        <taxon>Araneidae</taxon>
        <taxon>Caerostris</taxon>
    </lineage>
</organism>
<comment type="caution">
    <text evidence="1">The sequence shown here is derived from an EMBL/GenBank/DDBJ whole genome shotgun (WGS) entry which is preliminary data.</text>
</comment>
<sequence length="82" mass="8967">MGASARVRGAKKKWLFRNLTATRECFPATSSPDVKLGASIPSHHPHPTLLSSPLTLQRAVRDCAMETGNYSSSSHVHFDANY</sequence>
<dbReference type="AlphaFoldDB" id="A0AAV4VA48"/>
<reference evidence="1 2" key="1">
    <citation type="submission" date="2021-06" db="EMBL/GenBank/DDBJ databases">
        <title>Caerostris darwini draft genome.</title>
        <authorList>
            <person name="Kono N."/>
            <person name="Arakawa K."/>
        </authorList>
    </citation>
    <scope>NUCLEOTIDE SEQUENCE [LARGE SCALE GENOMIC DNA]</scope>
</reference>
<evidence type="ECO:0000313" key="2">
    <source>
        <dbReference type="Proteomes" id="UP001054837"/>
    </source>
</evidence>
<dbReference type="Proteomes" id="UP001054837">
    <property type="component" value="Unassembled WGS sequence"/>
</dbReference>
<accession>A0AAV4VA48</accession>
<dbReference type="EMBL" id="BPLQ01012651">
    <property type="protein sequence ID" value="GIY66779.1"/>
    <property type="molecule type" value="Genomic_DNA"/>
</dbReference>